<name>A0ACC2M084_PERAE</name>
<proteinExistence type="predicted"/>
<dbReference type="Proteomes" id="UP001234297">
    <property type="component" value="Chromosome 5"/>
</dbReference>
<accession>A0ACC2M084</accession>
<sequence length="372" mass="40662">MAMPSSPFPPLFIIFCSLCIRQGVSSSSPYTAIFSFGDSLADTGNFLISGPRAFPFVARLPYGLTYFGHPTGRCSDGRMIIDFFAEAYGLPKLPPYLPSSQGWIYSKGVNFAVAGATALDVGFFQERNLTARLWTNSSLSVQLSWFEQLKPSLCHTTQDCTDYLSKSLFFVGEIGGNDYNYAFLQGLSMAQIQAFVPRVVKAIAGATSRLIEQGALNLLVPGNLPIGCSTLYLTLFYTPNKEEYDPRNGCLKALNGFSKYHNSLLKAALKKLRQQYPHAKIIYADYYGAAFKFFHSPRHFGFKNVLSACCGGTGPYNFNGSSLCGAPGSTVCSEPRTFANWDGIHLTEAAYRTIAKGLIEGPYSSPSLPSPH</sequence>
<protein>
    <submittedName>
        <fullName evidence="1">Uncharacterized protein</fullName>
    </submittedName>
</protein>
<evidence type="ECO:0000313" key="1">
    <source>
        <dbReference type="EMBL" id="KAJ8638878.1"/>
    </source>
</evidence>
<gene>
    <name evidence="1" type="ORF">MRB53_015572</name>
</gene>
<reference evidence="1 2" key="1">
    <citation type="journal article" date="2022" name="Hortic Res">
        <title>A haplotype resolved chromosomal level avocado genome allows analysis of novel avocado genes.</title>
        <authorList>
            <person name="Nath O."/>
            <person name="Fletcher S.J."/>
            <person name="Hayward A."/>
            <person name="Shaw L.M."/>
            <person name="Masouleh A.K."/>
            <person name="Furtado A."/>
            <person name="Henry R.J."/>
            <person name="Mitter N."/>
        </authorList>
    </citation>
    <scope>NUCLEOTIDE SEQUENCE [LARGE SCALE GENOMIC DNA]</scope>
    <source>
        <strain evidence="2">cv. Hass</strain>
    </source>
</reference>
<comment type="caution">
    <text evidence="1">The sequence shown here is derived from an EMBL/GenBank/DDBJ whole genome shotgun (WGS) entry which is preliminary data.</text>
</comment>
<dbReference type="EMBL" id="CM056813">
    <property type="protein sequence ID" value="KAJ8638878.1"/>
    <property type="molecule type" value="Genomic_DNA"/>
</dbReference>
<keyword evidence="2" id="KW-1185">Reference proteome</keyword>
<organism evidence="1 2">
    <name type="scientific">Persea americana</name>
    <name type="common">Avocado</name>
    <dbReference type="NCBI Taxonomy" id="3435"/>
    <lineage>
        <taxon>Eukaryota</taxon>
        <taxon>Viridiplantae</taxon>
        <taxon>Streptophyta</taxon>
        <taxon>Embryophyta</taxon>
        <taxon>Tracheophyta</taxon>
        <taxon>Spermatophyta</taxon>
        <taxon>Magnoliopsida</taxon>
        <taxon>Magnoliidae</taxon>
        <taxon>Laurales</taxon>
        <taxon>Lauraceae</taxon>
        <taxon>Persea</taxon>
    </lineage>
</organism>
<evidence type="ECO:0000313" key="2">
    <source>
        <dbReference type="Proteomes" id="UP001234297"/>
    </source>
</evidence>